<dbReference type="AlphaFoldDB" id="A8ZZT1"/>
<feature type="transmembrane region" description="Helical" evidence="11">
    <location>
        <begin position="41"/>
        <end position="59"/>
    </location>
</feature>
<evidence type="ECO:0000256" key="1">
    <source>
        <dbReference type="ARBA" id="ARBA00001947"/>
    </source>
</evidence>
<protein>
    <submittedName>
        <fullName evidence="13">Peptidase M48 Ste24p</fullName>
    </submittedName>
</protein>
<keyword evidence="7" id="KW-0862">Zinc</keyword>
<proteinExistence type="predicted"/>
<keyword evidence="8 11" id="KW-1133">Transmembrane helix</keyword>
<dbReference type="HOGENOM" id="CLU_024494_0_0_7"/>
<keyword evidence="14" id="KW-1185">Reference proteome</keyword>
<evidence type="ECO:0000313" key="14">
    <source>
        <dbReference type="Proteomes" id="UP000008561"/>
    </source>
</evidence>
<evidence type="ECO:0000256" key="5">
    <source>
        <dbReference type="ARBA" id="ARBA00022723"/>
    </source>
</evidence>
<evidence type="ECO:0000256" key="9">
    <source>
        <dbReference type="ARBA" id="ARBA00023049"/>
    </source>
</evidence>
<dbReference type="STRING" id="96561.Dole_1527"/>
<keyword evidence="6" id="KW-0378">Hydrolase</keyword>
<feature type="transmembrane region" description="Helical" evidence="11">
    <location>
        <begin position="6"/>
        <end position="29"/>
    </location>
</feature>
<dbReference type="InterPro" id="IPR001915">
    <property type="entry name" value="Peptidase_M48"/>
</dbReference>
<evidence type="ECO:0000256" key="10">
    <source>
        <dbReference type="ARBA" id="ARBA00023136"/>
    </source>
</evidence>
<keyword evidence="9" id="KW-0482">Metalloprotease</keyword>
<dbReference type="GO" id="GO:0046872">
    <property type="term" value="F:metal ion binding"/>
    <property type="evidence" value="ECO:0007669"/>
    <property type="project" value="UniProtKB-KW"/>
</dbReference>
<keyword evidence="4 11" id="KW-0812">Transmembrane</keyword>
<dbReference type="OrthoDB" id="15218at2"/>
<dbReference type="GO" id="GO:0006508">
    <property type="term" value="P:proteolysis"/>
    <property type="evidence" value="ECO:0007669"/>
    <property type="project" value="UniProtKB-KW"/>
</dbReference>
<name>A8ZZT1_DESOH</name>
<evidence type="ECO:0000256" key="4">
    <source>
        <dbReference type="ARBA" id="ARBA00022692"/>
    </source>
</evidence>
<accession>A8ZZT1</accession>
<feature type="transmembrane region" description="Helical" evidence="11">
    <location>
        <begin position="208"/>
        <end position="229"/>
    </location>
</feature>
<evidence type="ECO:0000256" key="8">
    <source>
        <dbReference type="ARBA" id="ARBA00022989"/>
    </source>
</evidence>
<evidence type="ECO:0000256" key="3">
    <source>
        <dbReference type="ARBA" id="ARBA00022670"/>
    </source>
</evidence>
<feature type="transmembrane region" description="Helical" evidence="11">
    <location>
        <begin position="170"/>
        <end position="188"/>
    </location>
</feature>
<keyword evidence="5" id="KW-0479">Metal-binding</keyword>
<evidence type="ECO:0000256" key="11">
    <source>
        <dbReference type="SAM" id="Phobius"/>
    </source>
</evidence>
<keyword evidence="10 11" id="KW-0472">Membrane</keyword>
<evidence type="ECO:0000256" key="6">
    <source>
        <dbReference type="ARBA" id="ARBA00022801"/>
    </source>
</evidence>
<reference evidence="13 14" key="1">
    <citation type="submission" date="2007-10" db="EMBL/GenBank/DDBJ databases">
        <title>Complete sequence of Desulfococcus oleovorans Hxd3.</title>
        <authorList>
            <consortium name="US DOE Joint Genome Institute"/>
            <person name="Copeland A."/>
            <person name="Lucas S."/>
            <person name="Lapidus A."/>
            <person name="Barry K."/>
            <person name="Glavina del Rio T."/>
            <person name="Dalin E."/>
            <person name="Tice H."/>
            <person name="Pitluck S."/>
            <person name="Kiss H."/>
            <person name="Brettin T."/>
            <person name="Bruce D."/>
            <person name="Detter J.C."/>
            <person name="Han C."/>
            <person name="Schmutz J."/>
            <person name="Larimer F."/>
            <person name="Land M."/>
            <person name="Hauser L."/>
            <person name="Kyrpides N."/>
            <person name="Kim E."/>
            <person name="Wawrik B."/>
            <person name="Richardson P."/>
        </authorList>
    </citation>
    <scope>NUCLEOTIDE SEQUENCE [LARGE SCALE GENOMIC DNA]</scope>
    <source>
        <strain evidence="14">DSM 6200 / JCM 39069 / Hxd3</strain>
    </source>
</reference>
<dbReference type="KEGG" id="dol:Dole_1527"/>
<keyword evidence="2" id="KW-1003">Cell membrane</keyword>
<evidence type="ECO:0000256" key="7">
    <source>
        <dbReference type="ARBA" id="ARBA00022833"/>
    </source>
</evidence>
<evidence type="ECO:0000259" key="12">
    <source>
        <dbReference type="Pfam" id="PF01435"/>
    </source>
</evidence>
<dbReference type="PANTHER" id="PTHR43221:SF2">
    <property type="entry name" value="PROTEASE HTPX HOMOLOG"/>
    <property type="match status" value="1"/>
</dbReference>
<gene>
    <name evidence="13" type="ordered locus">Dole_1527</name>
</gene>
<sequence length="613" mass="65575">MLVGLFILAVCLVIFAVYAAVMGVVIYNSSDPHISFFHPQLFFTITVITLAVIFIGSAIKISALSKGGGYVAERMGGTLVSPSTQDPDQRRLLNVVEEMAIASGTPVPPVYLMETEAGINAFAAGFSPGDAVIGVTRGACQQLTREELQGVIAHEFSHILNGDMRLNIQLMGYLGGIMVISAIGETILRSTNFRSSRSGRSGKGGGQVLILAFLLLVIGYLGVLIGRLIQSAVSRQREFLADASAVQFTRSTGIADALKKIGGFPDGSKIESPGAGEACHMFFSKAIWSLFATHPPLVDRIQKIEPGFTGVFITETIPANPVNGIQPLAPMQSGRDRPTPADTVRNSVGNITPDNVAYSAAVLAAIPEPVKEEAKDILGAWAVVCALLLDKAPEQRQNQIRALGRTASDPLLRQLAIVTPRIKGLAPELRLPVLDIAVSALRQMSPEQYAVFQEHIRILVEADGKMSLFEFVLKEVIHYRLQAVLVPSGPKVPYRNISPLADDVAVLLSALAHAGHRKRSSAEGAFQAAVVALPLRGEKMTLRADLSFAALHQALERFARASFGVKKAIFDACCQCVLFDGTVSVTEAELLRAVAYAVGIPVPPFAEIAGIRQ</sequence>
<dbReference type="CDD" id="cd07340">
    <property type="entry name" value="M48B_Htpx_like"/>
    <property type="match status" value="1"/>
</dbReference>
<dbReference type="EMBL" id="CP000859">
    <property type="protein sequence ID" value="ABW67331.1"/>
    <property type="molecule type" value="Genomic_DNA"/>
</dbReference>
<organism evidence="13 14">
    <name type="scientific">Desulfosudis oleivorans (strain DSM 6200 / JCM 39069 / Hxd3)</name>
    <name type="common">Desulfococcus oleovorans</name>
    <dbReference type="NCBI Taxonomy" id="96561"/>
    <lineage>
        <taxon>Bacteria</taxon>
        <taxon>Pseudomonadati</taxon>
        <taxon>Thermodesulfobacteriota</taxon>
        <taxon>Desulfobacteria</taxon>
        <taxon>Desulfobacterales</taxon>
        <taxon>Desulfosudaceae</taxon>
        <taxon>Desulfosudis</taxon>
    </lineage>
</organism>
<feature type="domain" description="Peptidase M48" evidence="12">
    <location>
        <begin position="89"/>
        <end position="305"/>
    </location>
</feature>
<evidence type="ECO:0000256" key="2">
    <source>
        <dbReference type="ARBA" id="ARBA00022475"/>
    </source>
</evidence>
<evidence type="ECO:0000313" key="13">
    <source>
        <dbReference type="EMBL" id="ABW67331.1"/>
    </source>
</evidence>
<comment type="cofactor">
    <cofactor evidence="1">
        <name>Zn(2+)</name>
        <dbReference type="ChEBI" id="CHEBI:29105"/>
    </cofactor>
</comment>
<dbReference type="Gene3D" id="3.30.2010.10">
    <property type="entry name" value="Metalloproteases ('zincins'), catalytic domain"/>
    <property type="match status" value="1"/>
</dbReference>
<dbReference type="eggNOG" id="COG0501">
    <property type="taxonomic scope" value="Bacteria"/>
</dbReference>
<dbReference type="Pfam" id="PF01435">
    <property type="entry name" value="Peptidase_M48"/>
    <property type="match status" value="1"/>
</dbReference>
<dbReference type="RefSeq" id="WP_012174947.1">
    <property type="nucleotide sequence ID" value="NC_009943.1"/>
</dbReference>
<dbReference type="InterPro" id="IPR050083">
    <property type="entry name" value="HtpX_protease"/>
</dbReference>
<dbReference type="PANTHER" id="PTHR43221">
    <property type="entry name" value="PROTEASE HTPX"/>
    <property type="match status" value="1"/>
</dbReference>
<keyword evidence="3" id="KW-0645">Protease</keyword>
<dbReference type="GO" id="GO:0004222">
    <property type="term" value="F:metalloendopeptidase activity"/>
    <property type="evidence" value="ECO:0007669"/>
    <property type="project" value="InterPro"/>
</dbReference>
<dbReference type="Proteomes" id="UP000008561">
    <property type="component" value="Chromosome"/>
</dbReference>